<keyword evidence="2" id="KW-0347">Helicase</keyword>
<gene>
    <name evidence="5" type="ORF">GCM10023215_28060</name>
</gene>
<evidence type="ECO:0000313" key="6">
    <source>
        <dbReference type="Proteomes" id="UP001500325"/>
    </source>
</evidence>
<evidence type="ECO:0000256" key="2">
    <source>
        <dbReference type="ARBA" id="ARBA00022806"/>
    </source>
</evidence>
<keyword evidence="6" id="KW-1185">Reference proteome</keyword>
<organism evidence="5 6">
    <name type="scientific">Pseudonocardia yuanmonensis</name>
    <dbReference type="NCBI Taxonomy" id="1095914"/>
    <lineage>
        <taxon>Bacteria</taxon>
        <taxon>Bacillati</taxon>
        <taxon>Actinomycetota</taxon>
        <taxon>Actinomycetes</taxon>
        <taxon>Pseudonocardiales</taxon>
        <taxon>Pseudonocardiaceae</taxon>
        <taxon>Pseudonocardia</taxon>
    </lineage>
</organism>
<evidence type="ECO:0000259" key="4">
    <source>
        <dbReference type="Pfam" id="PF12705"/>
    </source>
</evidence>
<comment type="caution">
    <text evidence="5">The sequence shown here is derived from an EMBL/GenBank/DDBJ whole genome shotgun (WGS) entry which is preliminary data.</text>
</comment>
<dbReference type="Gene3D" id="3.90.320.10">
    <property type="match status" value="1"/>
</dbReference>
<evidence type="ECO:0000313" key="5">
    <source>
        <dbReference type="EMBL" id="GAA4690020.1"/>
    </source>
</evidence>
<dbReference type="Proteomes" id="UP001500325">
    <property type="component" value="Unassembled WGS sequence"/>
</dbReference>
<keyword evidence="3" id="KW-0234">DNA repair</keyword>
<feature type="domain" description="PD-(D/E)XK endonuclease-like" evidence="4">
    <location>
        <begin position="48"/>
        <end position="293"/>
    </location>
</feature>
<keyword evidence="2" id="KW-0547">Nucleotide-binding</keyword>
<keyword evidence="1" id="KW-0227">DNA damage</keyword>
<keyword evidence="2" id="KW-0067">ATP-binding</keyword>
<evidence type="ECO:0000256" key="3">
    <source>
        <dbReference type="ARBA" id="ARBA00023204"/>
    </source>
</evidence>
<reference evidence="6" key="1">
    <citation type="journal article" date="2019" name="Int. J. Syst. Evol. Microbiol.">
        <title>The Global Catalogue of Microorganisms (GCM) 10K type strain sequencing project: providing services to taxonomists for standard genome sequencing and annotation.</title>
        <authorList>
            <consortium name="The Broad Institute Genomics Platform"/>
            <consortium name="The Broad Institute Genome Sequencing Center for Infectious Disease"/>
            <person name="Wu L."/>
            <person name="Ma J."/>
        </authorList>
    </citation>
    <scope>NUCLEOTIDE SEQUENCE [LARGE SCALE GENOMIC DNA]</scope>
    <source>
        <strain evidence="6">JCM 18055</strain>
    </source>
</reference>
<accession>A0ABP8WKR0</accession>
<dbReference type="EMBL" id="BAABIC010000008">
    <property type="protein sequence ID" value="GAA4690020.1"/>
    <property type="molecule type" value="Genomic_DNA"/>
</dbReference>
<sequence length="310" mass="33027">MVPGSSSRAAGSGGQLGFDDLLDDLVDDPALPAGAAREAARWARPLVRVTPARLATWESCPRRYRLTYVEKPAPPRGGPRAASTLGAVVHLALRALYLRRARERTPEQAALLVDRNWSGEGFRDSAQEADYRGRARAWTADYVAEHVEGRPEPLGVERWVSAPTAAIVAEGRVDRIDGAGGAAVIVDYKTGRRVPEPADARDSSALALYALGAARTLRRDCRRVELHHLPTGRAAAWEHDEASLAAHVEKAERGALEAADAADALAAGGDADALFPPRPGSRCAACDVRRHCPEGQAVGPAAAPWDDLVP</sequence>
<evidence type="ECO:0000256" key="1">
    <source>
        <dbReference type="ARBA" id="ARBA00022763"/>
    </source>
</evidence>
<dbReference type="InterPro" id="IPR038726">
    <property type="entry name" value="PDDEXK_AddAB-type"/>
</dbReference>
<keyword evidence="2" id="KW-0378">Hydrolase</keyword>
<dbReference type="InterPro" id="IPR011604">
    <property type="entry name" value="PDDEXK-like_dom_sf"/>
</dbReference>
<proteinExistence type="predicted"/>
<protein>
    <submittedName>
        <fullName evidence="5">PD-(D/E)XK nuclease family protein</fullName>
    </submittedName>
</protein>
<name>A0ABP8WKR0_9PSEU</name>
<dbReference type="Pfam" id="PF12705">
    <property type="entry name" value="PDDEXK_1"/>
    <property type="match status" value="1"/>
</dbReference>